<dbReference type="Proteomes" id="UP000295345">
    <property type="component" value="Unassembled WGS sequence"/>
</dbReference>
<keyword evidence="1" id="KW-0456">Lyase</keyword>
<feature type="non-terminal residue" evidence="1">
    <location>
        <position position="91"/>
    </location>
</feature>
<protein>
    <submittedName>
        <fullName evidence="1">Virginiamycin B lyase</fullName>
    </submittedName>
</protein>
<gene>
    <name evidence="1" type="ORF">E1283_14840</name>
</gene>
<dbReference type="SUPFAM" id="SSF63829">
    <property type="entry name" value="Calcium-dependent phosphotriesterase"/>
    <property type="match status" value="1"/>
</dbReference>
<dbReference type="InterPro" id="IPR051344">
    <property type="entry name" value="Vgb"/>
</dbReference>
<dbReference type="AlphaFoldDB" id="A0A4R4TET3"/>
<dbReference type="PANTHER" id="PTHR40274">
    <property type="entry name" value="VIRGINIAMYCIN B LYASE"/>
    <property type="match status" value="1"/>
</dbReference>
<reference evidence="1 2" key="1">
    <citation type="submission" date="2019-03" db="EMBL/GenBank/DDBJ databases">
        <title>Draft genome sequences of novel Actinobacteria.</title>
        <authorList>
            <person name="Sahin N."/>
            <person name="Ay H."/>
            <person name="Saygin H."/>
        </authorList>
    </citation>
    <scope>NUCLEOTIDE SEQUENCE [LARGE SCALE GENOMIC DNA]</scope>
    <source>
        <strain evidence="1 2">DSM 41900</strain>
    </source>
</reference>
<organism evidence="1 2">
    <name type="scientific">Streptomyces hainanensis</name>
    <dbReference type="NCBI Taxonomy" id="402648"/>
    <lineage>
        <taxon>Bacteria</taxon>
        <taxon>Bacillati</taxon>
        <taxon>Actinomycetota</taxon>
        <taxon>Actinomycetes</taxon>
        <taxon>Kitasatosporales</taxon>
        <taxon>Streptomycetaceae</taxon>
        <taxon>Streptomyces</taxon>
    </lineage>
</organism>
<dbReference type="PANTHER" id="PTHR40274:SF3">
    <property type="entry name" value="VIRGINIAMYCIN B LYASE"/>
    <property type="match status" value="1"/>
</dbReference>
<proteinExistence type="predicted"/>
<comment type="caution">
    <text evidence="1">The sequence shown here is derived from an EMBL/GenBank/DDBJ whole genome shotgun (WGS) entry which is preliminary data.</text>
</comment>
<evidence type="ECO:0000313" key="1">
    <source>
        <dbReference type="EMBL" id="TDC74726.1"/>
    </source>
</evidence>
<dbReference type="RefSeq" id="WP_425086173.1">
    <property type="nucleotide sequence ID" value="NZ_SMKI01000135.1"/>
</dbReference>
<sequence length="91" mass="9531">MPTLTTVSEPDAGPYGITFGPDGALWFTLVHAGEIGRLAPDGRVDRFPVDPAGGPTAITTGPDGALWFTLHRANAIGRITVRGETTTYPVP</sequence>
<accession>A0A4R4TET3</accession>
<dbReference type="InterPro" id="IPR015943">
    <property type="entry name" value="WD40/YVTN_repeat-like_dom_sf"/>
</dbReference>
<evidence type="ECO:0000313" key="2">
    <source>
        <dbReference type="Proteomes" id="UP000295345"/>
    </source>
</evidence>
<dbReference type="GO" id="GO:0030288">
    <property type="term" value="C:outer membrane-bounded periplasmic space"/>
    <property type="evidence" value="ECO:0007669"/>
    <property type="project" value="TreeGrafter"/>
</dbReference>
<dbReference type="Pfam" id="PF24684">
    <property type="entry name" value="Vgb_lyase"/>
    <property type="match status" value="1"/>
</dbReference>
<name>A0A4R4TET3_9ACTN</name>
<keyword evidence="2" id="KW-1185">Reference proteome</keyword>
<dbReference type="Gene3D" id="2.130.10.10">
    <property type="entry name" value="YVTN repeat-like/Quinoprotein amine dehydrogenase"/>
    <property type="match status" value="1"/>
</dbReference>
<dbReference type="EMBL" id="SMKI01000135">
    <property type="protein sequence ID" value="TDC74726.1"/>
    <property type="molecule type" value="Genomic_DNA"/>
</dbReference>
<dbReference type="GO" id="GO:0016829">
    <property type="term" value="F:lyase activity"/>
    <property type="evidence" value="ECO:0007669"/>
    <property type="project" value="UniProtKB-KW"/>
</dbReference>